<dbReference type="Gene3D" id="3.10.310.30">
    <property type="match status" value="1"/>
</dbReference>
<dbReference type="AlphaFoldDB" id="A0A5C5XIH9"/>
<dbReference type="GO" id="GO:0003676">
    <property type="term" value="F:nucleic acid binding"/>
    <property type="evidence" value="ECO:0007669"/>
    <property type="project" value="InterPro"/>
</dbReference>
<comment type="caution">
    <text evidence="3">The sequence shown here is derived from an EMBL/GenBank/DDBJ whole genome shotgun (WGS) entry which is preliminary data.</text>
</comment>
<dbReference type="SUPFAM" id="SSF64182">
    <property type="entry name" value="DHH phosphoesterases"/>
    <property type="match status" value="1"/>
</dbReference>
<dbReference type="PANTHER" id="PTHR47618:SF1">
    <property type="entry name" value="BIFUNCTIONAL OLIGORIBONUCLEASE AND PAP PHOSPHATASE NRNA"/>
    <property type="match status" value="1"/>
</dbReference>
<dbReference type="InterPro" id="IPR001667">
    <property type="entry name" value="DDH_dom"/>
</dbReference>
<dbReference type="EC" id="3.1.-.-" evidence="3"/>
<dbReference type="InterPro" id="IPR038763">
    <property type="entry name" value="DHH_sf"/>
</dbReference>
<protein>
    <submittedName>
        <fullName evidence="3">NanoRNase/pAp phosphatase</fullName>
        <ecNumber evidence="3">3.1.-.-</ecNumber>
    </submittedName>
</protein>
<keyword evidence="3" id="KW-0378">Hydrolase</keyword>
<dbReference type="RefSeq" id="WP_146504049.1">
    <property type="nucleotide sequence ID" value="NZ_SJPG01000001.1"/>
</dbReference>
<dbReference type="InterPro" id="IPR003156">
    <property type="entry name" value="DHHA1_dom"/>
</dbReference>
<dbReference type="GO" id="GO:0016787">
    <property type="term" value="F:hydrolase activity"/>
    <property type="evidence" value="ECO:0007669"/>
    <property type="project" value="UniProtKB-KW"/>
</dbReference>
<dbReference type="Gene3D" id="3.90.1640.10">
    <property type="entry name" value="inorganic pyrophosphatase (n-terminal core)"/>
    <property type="match status" value="1"/>
</dbReference>
<dbReference type="Pfam" id="PF01368">
    <property type="entry name" value="DHH"/>
    <property type="match status" value="1"/>
</dbReference>
<gene>
    <name evidence="3" type="ORF">Pan54_29020</name>
</gene>
<dbReference type="PANTHER" id="PTHR47618">
    <property type="entry name" value="BIFUNCTIONAL OLIGORIBONUCLEASE AND PAP PHOSPHATASE NRNA"/>
    <property type="match status" value="1"/>
</dbReference>
<feature type="domain" description="DDH" evidence="1">
    <location>
        <begin position="18"/>
        <end position="165"/>
    </location>
</feature>
<dbReference type="InterPro" id="IPR051319">
    <property type="entry name" value="Oligoribo/pAp-PDE_c-di-AMP_PDE"/>
</dbReference>
<reference evidence="3 4" key="1">
    <citation type="submission" date="2019-02" db="EMBL/GenBank/DDBJ databases">
        <title>Deep-cultivation of Planctomycetes and their phenomic and genomic characterization uncovers novel biology.</title>
        <authorList>
            <person name="Wiegand S."/>
            <person name="Jogler M."/>
            <person name="Boedeker C."/>
            <person name="Pinto D."/>
            <person name="Vollmers J."/>
            <person name="Rivas-Marin E."/>
            <person name="Kohn T."/>
            <person name="Peeters S.H."/>
            <person name="Heuer A."/>
            <person name="Rast P."/>
            <person name="Oberbeckmann S."/>
            <person name="Bunk B."/>
            <person name="Jeske O."/>
            <person name="Meyerdierks A."/>
            <person name="Storesund J.E."/>
            <person name="Kallscheuer N."/>
            <person name="Luecker S."/>
            <person name="Lage O.M."/>
            <person name="Pohl T."/>
            <person name="Merkel B.J."/>
            <person name="Hornburger P."/>
            <person name="Mueller R.-W."/>
            <person name="Bruemmer F."/>
            <person name="Labrenz M."/>
            <person name="Spormann A.M."/>
            <person name="Op Den Camp H."/>
            <person name="Overmann J."/>
            <person name="Amann R."/>
            <person name="Jetten M.S.M."/>
            <person name="Mascher T."/>
            <person name="Medema M.H."/>
            <person name="Devos D.P."/>
            <person name="Kaster A.-K."/>
            <person name="Ovreas L."/>
            <person name="Rohde M."/>
            <person name="Galperin M.Y."/>
            <person name="Jogler C."/>
        </authorList>
    </citation>
    <scope>NUCLEOTIDE SEQUENCE [LARGE SCALE GENOMIC DNA]</scope>
    <source>
        <strain evidence="3 4">Pan54</strain>
    </source>
</reference>
<keyword evidence="4" id="KW-1185">Reference proteome</keyword>
<dbReference type="Proteomes" id="UP000316095">
    <property type="component" value="Unassembled WGS sequence"/>
</dbReference>
<sequence length="335" mass="36491">MSIDWSGLRTIIDNNQHFVITSHVRPDADALGSELALTGLLESMGKTVEIINPSSTPKHLYFLDPENKVHCLNDSSALSESLQKCDVHIIVDTSAWIQIGDVGKKMQKSDSIKVVIDHHASSDDLSAHEFKDVTSPAAGCLIYDLMVDCGYQPTPQEANALYSAIATDTGWFRFPATTAETMQIISDLMKAGASPSELYTKLYEQASLERLKLSGIALQRVQLACEGQLVYTYVTQADFAETKAHPADTESLVNECMKIKGTRAAFILVQQQNRQIKASLRSREGVDVTLVAEQFGGGGHRLASGAMITGSMETVIEKLIELFQIQLGTPAVASE</sequence>
<evidence type="ECO:0000313" key="4">
    <source>
        <dbReference type="Proteomes" id="UP000316095"/>
    </source>
</evidence>
<feature type="domain" description="DHHA1" evidence="2">
    <location>
        <begin position="228"/>
        <end position="322"/>
    </location>
</feature>
<proteinExistence type="predicted"/>
<organism evidence="3 4">
    <name type="scientific">Rubinisphaera italica</name>
    <dbReference type="NCBI Taxonomy" id="2527969"/>
    <lineage>
        <taxon>Bacteria</taxon>
        <taxon>Pseudomonadati</taxon>
        <taxon>Planctomycetota</taxon>
        <taxon>Planctomycetia</taxon>
        <taxon>Planctomycetales</taxon>
        <taxon>Planctomycetaceae</taxon>
        <taxon>Rubinisphaera</taxon>
    </lineage>
</organism>
<evidence type="ECO:0000259" key="2">
    <source>
        <dbReference type="Pfam" id="PF02272"/>
    </source>
</evidence>
<name>A0A5C5XIH9_9PLAN</name>
<dbReference type="EMBL" id="SJPG01000001">
    <property type="protein sequence ID" value="TWT62161.1"/>
    <property type="molecule type" value="Genomic_DNA"/>
</dbReference>
<evidence type="ECO:0000313" key="3">
    <source>
        <dbReference type="EMBL" id="TWT62161.1"/>
    </source>
</evidence>
<dbReference type="Pfam" id="PF02272">
    <property type="entry name" value="DHHA1"/>
    <property type="match status" value="1"/>
</dbReference>
<accession>A0A5C5XIH9</accession>
<evidence type="ECO:0000259" key="1">
    <source>
        <dbReference type="Pfam" id="PF01368"/>
    </source>
</evidence>
<dbReference type="OrthoDB" id="9803668at2"/>